<dbReference type="Proteomes" id="UP001596317">
    <property type="component" value="Unassembled WGS sequence"/>
</dbReference>
<accession>A0ABW1ZJT6</accession>
<dbReference type="EMBL" id="JBHSWB010000001">
    <property type="protein sequence ID" value="MFC6660647.1"/>
    <property type="molecule type" value="Genomic_DNA"/>
</dbReference>
<gene>
    <name evidence="1" type="ORF">ACFP90_09980</name>
</gene>
<sequence>MTTAASPAPTSAMPLAPGLPLVGSLLPMIRDSEGFLAAQAARLGPCFRVKVLNQSLVVLAGPTAAQVMAENSGEVTAWRVWEGIIKEFGGRQVLTMLEGPDHLAYRAAARAGFAKSRVLEGLPQVAALTRGPWTAPPPARC</sequence>
<organism evidence="1 2">
    <name type="scientific">Deinococcus multiflagellatus</name>
    <dbReference type="NCBI Taxonomy" id="1656887"/>
    <lineage>
        <taxon>Bacteria</taxon>
        <taxon>Thermotogati</taxon>
        <taxon>Deinococcota</taxon>
        <taxon>Deinococci</taxon>
        <taxon>Deinococcales</taxon>
        <taxon>Deinococcaceae</taxon>
        <taxon>Deinococcus</taxon>
    </lineage>
</organism>
<evidence type="ECO:0008006" key="3">
    <source>
        <dbReference type="Google" id="ProtNLM"/>
    </source>
</evidence>
<proteinExistence type="predicted"/>
<name>A0ABW1ZJT6_9DEIO</name>
<evidence type="ECO:0000313" key="2">
    <source>
        <dbReference type="Proteomes" id="UP001596317"/>
    </source>
</evidence>
<keyword evidence="2" id="KW-1185">Reference proteome</keyword>
<dbReference type="RefSeq" id="WP_380055787.1">
    <property type="nucleotide sequence ID" value="NZ_JBHSWB010000001.1"/>
</dbReference>
<evidence type="ECO:0000313" key="1">
    <source>
        <dbReference type="EMBL" id="MFC6660647.1"/>
    </source>
</evidence>
<protein>
    <recommendedName>
        <fullName evidence="3">Cytochrome P450</fullName>
    </recommendedName>
</protein>
<dbReference type="Gene3D" id="1.10.630.10">
    <property type="entry name" value="Cytochrome P450"/>
    <property type="match status" value="1"/>
</dbReference>
<reference evidence="2" key="1">
    <citation type="journal article" date="2019" name="Int. J. Syst. Evol. Microbiol.">
        <title>The Global Catalogue of Microorganisms (GCM) 10K type strain sequencing project: providing services to taxonomists for standard genome sequencing and annotation.</title>
        <authorList>
            <consortium name="The Broad Institute Genomics Platform"/>
            <consortium name="The Broad Institute Genome Sequencing Center for Infectious Disease"/>
            <person name="Wu L."/>
            <person name="Ma J."/>
        </authorList>
    </citation>
    <scope>NUCLEOTIDE SEQUENCE [LARGE SCALE GENOMIC DNA]</scope>
    <source>
        <strain evidence="2">CCUG 63830</strain>
    </source>
</reference>
<dbReference type="SUPFAM" id="SSF48264">
    <property type="entry name" value="Cytochrome P450"/>
    <property type="match status" value="1"/>
</dbReference>
<comment type="caution">
    <text evidence="1">The sequence shown here is derived from an EMBL/GenBank/DDBJ whole genome shotgun (WGS) entry which is preliminary data.</text>
</comment>
<dbReference type="InterPro" id="IPR036396">
    <property type="entry name" value="Cyt_P450_sf"/>
</dbReference>